<dbReference type="CDD" id="cd17671">
    <property type="entry name" value="RUN"/>
    <property type="match status" value="1"/>
</dbReference>
<dbReference type="KEGG" id="ngr:NAEGRDRAFT_69218"/>
<feature type="compositionally biased region" description="Polar residues" evidence="1">
    <location>
        <begin position="422"/>
        <end position="431"/>
    </location>
</feature>
<feature type="compositionally biased region" description="Low complexity" evidence="1">
    <location>
        <begin position="623"/>
        <end position="639"/>
    </location>
</feature>
<dbReference type="STRING" id="5762.D2VJZ8"/>
<keyword evidence="4" id="KW-1185">Reference proteome</keyword>
<gene>
    <name evidence="3" type="ORF">NAEGRDRAFT_69218</name>
</gene>
<dbReference type="OrthoDB" id="10477913at2759"/>
<name>D2VJZ8_NAEGR</name>
<feature type="compositionally biased region" description="Polar residues" evidence="1">
    <location>
        <begin position="327"/>
        <end position="340"/>
    </location>
</feature>
<dbReference type="Proteomes" id="UP000006671">
    <property type="component" value="Unassembled WGS sequence"/>
</dbReference>
<evidence type="ECO:0000313" key="3">
    <source>
        <dbReference type="EMBL" id="EFC42859.1"/>
    </source>
</evidence>
<sequence>MTEGWKSLRARFEKLNENHQQDGKNELKSLQSQNPSKLGVFLYRNRNQDIFSNEEELNSLERNYQAILKETSNDMQKNKSPIQALDRISKRYSKLRSQVESKITTSTPQIHFKRFKADHSSFFFSYTPIHPIIEENNEKVVDEEQEELAEPSTTFVEVHEKQLTTEELTPEEIDDDEFYEEYEEYEEHPVVSTSPIDVTKTIISDNSNIEALPESSLIDTVEEYKSSELPIITSKEEQIIDTTPNSVEITTTTLPTSSEPEDHVVEFEEEDYLETFEEYDIEESHVVDHTPLSPTIVTDEVFQTSNTIESIQETTSSPSLEPAYNEENATTPCSEEVKTNSTPTIVEKEIVSPSIEDKTPLQQQPVFVEQPIDVNSLEIVEKEITTITLKSSRIDEKAPSSPKLEEKTSPKTTKTIEKSPEKQSIVSTPNVHESKETTLISLKPVVVKEEKLLDPSVPIKVEEPKQTTVKPLPIVTKDKLAEIPKVVESSEPKALPVPVEPKQVVVETPKVETNSQTSTSFTILNTQKETTTTVEVKLITEPEKQIEKETVQPIKPIVEIKPLPILKALPQQPSLPVVDSPTKPLPLVPKKPVKALPVVSPKPIEVAKDVFEVQASTSPVDSEPITPVEPESTPTTVVETKPDPVFEKKASEPTISRTASIRSYFSSFLSKTPKKPDPKVSPLEIKEIETPIAKPLPAIAKMVKEESIKEGEESDDETTEHSVVNIDDFLSEGEPESNIDPQSVPKSEKEDIIEEEKISDIISTHEEEPSSSVDVLVSVLEKQAMEKGSEGRKVSITSTTDSHSSSGERSDSRKSKRANRKKTGSSPHQQEAGALLLQEFLDSNPSSRSSSTKKEATQELAQEVTVEHAVLEDFIGEDCALLSTISETNTTTSNTLTHPSPSRSDSAHNETTPLSCTPKSLYDLYSPITPKRKEKMFENFVDPSTFPKGWEKPYTFLYTEKPLMEHPLLDKLRRNIIDLLTSSMTEETRVSGIVNINRTSPLLAPLVHSIYSILTNRTKPTIFKSDRDLCTIFSKLDIVKKEKIVQDFLAFKEVRILDPKKLKERDLLFIQYLLQSKLLAVCTYELALNQKYTAMCFEETSIMNLEEYSPTIFAVLNLLKKHFNFELKFEFELSQQAGGSKEEGTLIATLQGNIKTLLQYIIEIGKNEKIPINAITDESKNHNIGKVVRSLIMYILKSILMDKLISESKWKNFAGTLISHPWHLITACAKGELSKVGMNVKTGYSFDSIVLTIDSTVKKKNQTTKQQLLDDKFFSFVVYCLNYQILTDALKFIFKNIMILEKNYRPDSIMCDPVQQDHILTILTPLSKLRFTLNFY</sequence>
<dbReference type="InterPro" id="IPR004012">
    <property type="entry name" value="Run_dom"/>
</dbReference>
<evidence type="ECO:0000313" key="4">
    <source>
        <dbReference type="Proteomes" id="UP000006671"/>
    </source>
</evidence>
<dbReference type="Pfam" id="PF02759">
    <property type="entry name" value="RUN"/>
    <property type="match status" value="1"/>
</dbReference>
<feature type="compositionally biased region" description="Basic and acidic residues" evidence="1">
    <location>
        <begin position="393"/>
        <end position="421"/>
    </location>
</feature>
<feature type="region of interest" description="Disordered" evidence="1">
    <location>
        <begin position="890"/>
        <end position="914"/>
    </location>
</feature>
<feature type="compositionally biased region" description="Low complexity" evidence="1">
    <location>
        <begin position="795"/>
        <end position="805"/>
    </location>
</feature>
<dbReference type="GeneID" id="8862850"/>
<feature type="compositionally biased region" description="Basic and acidic residues" evidence="1">
    <location>
        <begin position="783"/>
        <end position="793"/>
    </location>
</feature>
<feature type="compositionally biased region" description="Basic residues" evidence="1">
    <location>
        <begin position="814"/>
        <end position="823"/>
    </location>
</feature>
<feature type="compositionally biased region" description="Basic and acidic residues" evidence="1">
    <location>
        <begin position="640"/>
        <end position="651"/>
    </location>
</feature>
<feature type="compositionally biased region" description="Low complexity" evidence="1">
    <location>
        <begin position="770"/>
        <end position="781"/>
    </location>
</feature>
<feature type="compositionally biased region" description="Basic and acidic residues" evidence="1">
    <location>
        <begin position="746"/>
        <end position="768"/>
    </location>
</feature>
<dbReference type="VEuPathDB" id="AmoebaDB:NAEGRDRAFT_69218"/>
<proteinExistence type="predicted"/>
<reference evidence="3 4" key="1">
    <citation type="journal article" date="2010" name="Cell">
        <title>The genome of Naegleria gruberi illuminates early eukaryotic versatility.</title>
        <authorList>
            <person name="Fritz-Laylin L.K."/>
            <person name="Prochnik S.E."/>
            <person name="Ginger M.L."/>
            <person name="Dacks J.B."/>
            <person name="Carpenter M.L."/>
            <person name="Field M.C."/>
            <person name="Kuo A."/>
            <person name="Paredez A."/>
            <person name="Chapman J."/>
            <person name="Pham J."/>
            <person name="Shu S."/>
            <person name="Neupane R."/>
            <person name="Cipriano M."/>
            <person name="Mancuso J."/>
            <person name="Tu H."/>
            <person name="Salamov A."/>
            <person name="Lindquist E."/>
            <person name="Shapiro H."/>
            <person name="Lucas S."/>
            <person name="Grigoriev I.V."/>
            <person name="Cande W.Z."/>
            <person name="Fulton C."/>
            <person name="Rokhsar D.S."/>
            <person name="Dawson S.C."/>
        </authorList>
    </citation>
    <scope>NUCLEOTIDE SEQUENCE [LARGE SCALE GENOMIC DNA]</scope>
    <source>
        <strain evidence="3 4">NEG-M</strain>
    </source>
</reference>
<dbReference type="EMBL" id="GG738877">
    <property type="protein sequence ID" value="EFC42859.1"/>
    <property type="molecule type" value="Genomic_DNA"/>
</dbReference>
<feature type="domain" description="RUN" evidence="2">
    <location>
        <begin position="1183"/>
        <end position="1336"/>
    </location>
</feature>
<feature type="compositionally biased region" description="Polar residues" evidence="1">
    <location>
        <begin position="898"/>
        <end position="914"/>
    </location>
</feature>
<evidence type="ECO:0000256" key="1">
    <source>
        <dbReference type="SAM" id="MobiDB-lite"/>
    </source>
</evidence>
<feature type="region of interest" description="Disordered" evidence="1">
    <location>
        <begin position="311"/>
        <end position="340"/>
    </location>
</feature>
<dbReference type="SUPFAM" id="SSF140741">
    <property type="entry name" value="RUN domain-like"/>
    <property type="match status" value="1"/>
</dbReference>
<dbReference type="InParanoid" id="D2VJZ8"/>
<organism evidence="4">
    <name type="scientific">Naegleria gruberi</name>
    <name type="common">Amoeba</name>
    <dbReference type="NCBI Taxonomy" id="5762"/>
    <lineage>
        <taxon>Eukaryota</taxon>
        <taxon>Discoba</taxon>
        <taxon>Heterolobosea</taxon>
        <taxon>Tetramitia</taxon>
        <taxon>Eutetramitia</taxon>
        <taxon>Vahlkampfiidae</taxon>
        <taxon>Naegleria</taxon>
    </lineage>
</organism>
<feature type="region of interest" description="Disordered" evidence="1">
    <location>
        <begin position="393"/>
        <end position="432"/>
    </location>
</feature>
<evidence type="ECO:0000259" key="2">
    <source>
        <dbReference type="PROSITE" id="PS50826"/>
    </source>
</evidence>
<dbReference type="InterPro" id="IPR037213">
    <property type="entry name" value="Run_dom_sf"/>
</dbReference>
<accession>D2VJZ8</accession>
<dbReference type="RefSeq" id="XP_002675603.1">
    <property type="nucleotide sequence ID" value="XM_002675557.1"/>
</dbReference>
<feature type="region of interest" description="Disordered" evidence="1">
    <location>
        <begin position="703"/>
        <end position="830"/>
    </location>
</feature>
<dbReference type="PROSITE" id="PS50826">
    <property type="entry name" value="RUN"/>
    <property type="match status" value="1"/>
</dbReference>
<protein>
    <submittedName>
        <fullName evidence="3">Predicted protein</fullName>
    </submittedName>
</protein>
<dbReference type="Gene3D" id="1.20.58.900">
    <property type="match status" value="2"/>
</dbReference>
<feature type="region of interest" description="Disordered" evidence="1">
    <location>
        <begin position="615"/>
        <end position="653"/>
    </location>
</feature>